<dbReference type="EMBL" id="LN997846">
    <property type="protein sequence ID" value="CUW35950.1"/>
    <property type="molecule type" value="Genomic_DNA"/>
</dbReference>
<dbReference type="Gene3D" id="4.10.1210.10">
    <property type="entry name" value="Atu1913-like"/>
    <property type="match status" value="1"/>
</dbReference>
<organism evidence="6 10">
    <name type="scientific">Acinetobacter baumannii</name>
    <dbReference type="NCBI Taxonomy" id="470"/>
    <lineage>
        <taxon>Bacteria</taxon>
        <taxon>Pseudomonadati</taxon>
        <taxon>Pseudomonadota</taxon>
        <taxon>Gammaproteobacteria</taxon>
        <taxon>Moraxellales</taxon>
        <taxon>Moraxellaceae</taxon>
        <taxon>Acinetobacter</taxon>
        <taxon>Acinetobacter calcoaceticus/baumannii complex</taxon>
    </lineage>
</organism>
<evidence type="ECO:0000313" key="12">
    <source>
        <dbReference type="Proteomes" id="UP001174156"/>
    </source>
</evidence>
<dbReference type="EMBL" id="LLFE01000070">
    <property type="protein sequence ID" value="KQD18101.1"/>
    <property type="molecule type" value="Genomic_DNA"/>
</dbReference>
<evidence type="ECO:0000313" key="3">
    <source>
        <dbReference type="EMBL" id="KQD18101.1"/>
    </source>
</evidence>
<protein>
    <submittedName>
        <fullName evidence="4">DUF1883 domain-containing protein</fullName>
    </submittedName>
</protein>
<dbReference type="RefSeq" id="WP_000035039.1">
    <property type="nucleotide sequence ID" value="NZ_AP024802.1"/>
</dbReference>
<reference evidence="2 9" key="2">
    <citation type="submission" date="2015-12" db="EMBL/GenBank/DDBJ databases">
        <authorList>
            <person name="Wibberg D."/>
        </authorList>
    </citation>
    <scope>NUCLEOTIDE SEQUENCE [LARGE SCALE GENOMIC DNA]</scope>
    <source>
        <strain evidence="2">R2091</strain>
    </source>
</reference>
<proteinExistence type="predicted"/>
<evidence type="ECO:0000313" key="8">
    <source>
        <dbReference type="Proteomes" id="UP000051322"/>
    </source>
</evidence>
<evidence type="ECO:0000313" key="7">
    <source>
        <dbReference type="EMBL" id="RSP75306.1"/>
    </source>
</evidence>
<evidence type="ECO:0000313" key="4">
    <source>
        <dbReference type="EMBL" id="MDK4881978.1"/>
    </source>
</evidence>
<reference evidence="3 8" key="1">
    <citation type="submission" date="2015-10" db="EMBL/GenBank/DDBJ databases">
        <title>The utility of whole genome sequencing in characterizing Acinetobacter epidemiology and analyzing hospital outbreaks.</title>
        <authorList>
            <person name="Ozer E.A."/>
            <person name="Fitzpatrick M.A."/>
            <person name="Hauser A.R."/>
        </authorList>
    </citation>
    <scope>NUCLEOTIDE SEQUENCE [LARGE SCALE GENOMIC DNA]</scope>
    <source>
        <strain evidence="3 8">ABBL059</strain>
    </source>
</reference>
<evidence type="ECO:0000313" key="11">
    <source>
        <dbReference type="Proteomes" id="UP000269597"/>
    </source>
</evidence>
<name>A0A0G4QSL6_ACIBA</name>
<dbReference type="Proteomes" id="UP000269597">
    <property type="component" value="Unassembled WGS sequence"/>
</dbReference>
<evidence type="ECO:0000313" key="9">
    <source>
        <dbReference type="Proteomes" id="UP000066661"/>
    </source>
</evidence>
<reference evidence="7 11" key="4">
    <citation type="submission" date="2018-10" db="EMBL/GenBank/DDBJ databases">
        <title>GWAS and RNA-Seq identify cryptic mechanisms of antimicrobial resistance in Acinetobacter baumannii.</title>
        <authorList>
            <person name="Sahl J.W."/>
        </authorList>
    </citation>
    <scope>NUCLEOTIDE SEQUENCE [LARGE SCALE GENOMIC DNA]</scope>
    <source>
        <strain evidence="7 11">TG31299</strain>
    </source>
</reference>
<evidence type="ECO:0000313" key="10">
    <source>
        <dbReference type="Proteomes" id="UP000194699"/>
    </source>
</evidence>
<dbReference type="Pfam" id="PF08980">
    <property type="entry name" value="DUF1883"/>
    <property type="match status" value="1"/>
</dbReference>
<reference evidence="4" key="6">
    <citation type="submission" date="2023-01" db="EMBL/GenBank/DDBJ databases">
        <title>Genomic dissection of endemic carbapenem resistance: metallo-beta-lactamase gene dissemination through clonal, plasmid and integron transfer pathways.</title>
        <authorList>
            <person name="Macesic N."/>
        </authorList>
    </citation>
    <scope>NUCLEOTIDE SEQUENCE</scope>
    <source>
        <strain evidence="4">CPO519</strain>
    </source>
</reference>
<dbReference type="EMBL" id="JARTMM010000031">
    <property type="protein sequence ID" value="MDK4881978.1"/>
    <property type="molecule type" value="Genomic_DNA"/>
</dbReference>
<reference evidence="5" key="7">
    <citation type="submission" date="2024-01" db="EMBL/GenBank/DDBJ databases">
        <authorList>
            <person name="Macesic N."/>
        </authorList>
    </citation>
    <scope>NUCLEOTIDE SEQUENCE</scope>
    <source>
        <strain evidence="5">CPO519</strain>
    </source>
</reference>
<reference evidence="5 12" key="5">
    <citation type="journal article" date="2023" name="Nat. Commun.">
        <title>Genomic dissection of endemic carbapenem resistance reveals metallo-beta-lactamase dissemination through clonal, plasmid and integron transfer.</title>
        <authorList>
            <person name="Macesic N."/>
            <person name="Hawkey J."/>
            <person name="Vezina B."/>
            <person name="Wisniewski J.A."/>
            <person name="Cottingham H."/>
            <person name="Blakeway L.V."/>
            <person name="Harshegyi T."/>
            <person name="Pragastis K."/>
            <person name="Badoordeen G.Z."/>
            <person name="Dennison A."/>
            <person name="Spelman D.W."/>
            <person name="Jenney A.W.J."/>
            <person name="Peleg A.Y."/>
        </authorList>
    </citation>
    <scope>NUCLEOTIDE SEQUENCE [LARGE SCALE GENOMIC DNA]</scope>
    <source>
        <strain evidence="5 12">CPO519</strain>
    </source>
</reference>
<dbReference type="Proteomes" id="UP001174156">
    <property type="component" value="Unassembled WGS sequence"/>
</dbReference>
<dbReference type="Proteomes" id="UP000194699">
    <property type="component" value="Unassembled WGS sequence"/>
</dbReference>
<dbReference type="InterPro" id="IPR036488">
    <property type="entry name" value="DUF1883-like_sf"/>
</dbReference>
<dbReference type="SUPFAM" id="SSF141099">
    <property type="entry name" value="Atu1913-like"/>
    <property type="match status" value="1"/>
</dbReference>
<dbReference type="EMBL" id="JARTMM020000001">
    <property type="protein sequence ID" value="MEC5497006.1"/>
    <property type="molecule type" value="Genomic_DNA"/>
</dbReference>
<dbReference type="AlphaFoldDB" id="A0A0G4QSL6"/>
<evidence type="ECO:0000259" key="1">
    <source>
        <dbReference type="Pfam" id="PF08980"/>
    </source>
</evidence>
<gene>
    <name evidence="2" type="ORF">ABR2091_2553</name>
    <name evidence="3" type="ORF">APD06_02405</name>
    <name evidence="6" type="ORF">B9X95_00035</name>
    <name evidence="7" type="ORF">EA722_09930</name>
    <name evidence="5" type="ORF">P9867_011130</name>
    <name evidence="4" type="ORF">P9867_09755</name>
</gene>
<evidence type="ECO:0000313" key="2">
    <source>
        <dbReference type="EMBL" id="CUW35950.1"/>
    </source>
</evidence>
<evidence type="ECO:0000313" key="5">
    <source>
        <dbReference type="EMBL" id="MEC5497006.1"/>
    </source>
</evidence>
<dbReference type="EMBL" id="RFBY01000028">
    <property type="protein sequence ID" value="RSP75306.1"/>
    <property type="molecule type" value="Genomic_DNA"/>
</dbReference>
<dbReference type="Proteomes" id="UP000051322">
    <property type="component" value="Unassembled WGS sequence"/>
</dbReference>
<evidence type="ECO:0000313" key="6">
    <source>
        <dbReference type="EMBL" id="OTM94546.1"/>
    </source>
</evidence>
<dbReference type="InterPro" id="IPR015073">
    <property type="entry name" value="DUF1883"/>
</dbReference>
<sequence length="89" mass="10390">MANYLHDQKFLNRGDIVHLDCDTQCNFMIMDNTNFQNYRNGRQFNYYGGHYTHFPARINVPHTGTWNVVIDLGGGRANIRYNLSYLTAN</sequence>
<dbReference type="EMBL" id="NGEL01000001">
    <property type="protein sequence ID" value="OTM94546.1"/>
    <property type="molecule type" value="Genomic_DNA"/>
</dbReference>
<reference evidence="6 10" key="3">
    <citation type="submission" date="2017-05" db="EMBL/GenBank/DDBJ databases">
        <authorList>
            <person name="Song R."/>
            <person name="Chenine A.L."/>
            <person name="Ruprecht R.M."/>
        </authorList>
    </citation>
    <scope>NUCLEOTIDE SEQUENCE [LARGE SCALE GENOMIC DNA]</scope>
    <source>
        <strain evidence="6 10">PR350</strain>
    </source>
</reference>
<feature type="domain" description="DUF1883" evidence="1">
    <location>
        <begin position="4"/>
        <end position="76"/>
    </location>
</feature>
<accession>A0A0G4QSL6</accession>
<dbReference type="Proteomes" id="UP000066661">
    <property type="component" value="Chromosome I"/>
</dbReference>